<reference evidence="3" key="1">
    <citation type="submission" date="2020-05" db="EMBL/GenBank/DDBJ databases">
        <title>Classification of alakaliphilic streptomycetes isolated from an alkaline soil next to Lonar Crater, India and a proposal for the recognition of Streptomyces alkaliterrae sp. nov.</title>
        <authorList>
            <person name="Golinska P."/>
        </authorList>
    </citation>
    <scope>NUCLEOTIDE SEQUENCE [LARGE SCALE GENOMIC DNA]</scope>
    <source>
        <strain evidence="3">OF3</strain>
    </source>
</reference>
<evidence type="ECO:0000313" key="3">
    <source>
        <dbReference type="Proteomes" id="UP000525686"/>
    </source>
</evidence>
<proteinExistence type="predicted"/>
<keyword evidence="1" id="KW-1133">Transmembrane helix</keyword>
<feature type="transmembrane region" description="Helical" evidence="1">
    <location>
        <begin position="20"/>
        <end position="43"/>
    </location>
</feature>
<keyword evidence="1" id="KW-0812">Transmembrane</keyword>
<gene>
    <name evidence="2" type="ORF">H3146_05975</name>
</gene>
<sequence length="107" mass="11638">MHAYTVTSKPSRLRRAARRVWACFCHLAAVALCLVLGLAVLAIRICRPVVELLARAAVRAEIEASIRTGMPPLASIAGRRLAEEMTKEFKAGWQDATTNNTTNSSTS</sequence>
<dbReference type="Proteomes" id="UP000525686">
    <property type="component" value="Unassembled WGS sequence"/>
</dbReference>
<dbReference type="AlphaFoldDB" id="A0A7W3WJB7"/>
<comment type="caution">
    <text evidence="2">The sequence shown here is derived from an EMBL/GenBank/DDBJ whole genome shotgun (WGS) entry which is preliminary data.</text>
</comment>
<evidence type="ECO:0000256" key="1">
    <source>
        <dbReference type="SAM" id="Phobius"/>
    </source>
</evidence>
<evidence type="ECO:0008006" key="4">
    <source>
        <dbReference type="Google" id="ProtNLM"/>
    </source>
</evidence>
<organism evidence="2 3">
    <name type="scientific">Streptomyces alkaliterrae</name>
    <dbReference type="NCBI Taxonomy" id="2213162"/>
    <lineage>
        <taxon>Bacteria</taxon>
        <taxon>Bacillati</taxon>
        <taxon>Actinomycetota</taxon>
        <taxon>Actinomycetes</taxon>
        <taxon>Kitasatosporales</taxon>
        <taxon>Streptomycetaceae</taxon>
        <taxon>Streptomyces</taxon>
    </lineage>
</organism>
<name>A0A7W3WJB7_9ACTN</name>
<protein>
    <recommendedName>
        <fullName evidence="4">HAMP domain-containing protein</fullName>
    </recommendedName>
</protein>
<evidence type="ECO:0000313" key="2">
    <source>
        <dbReference type="EMBL" id="MBB1252915.1"/>
    </source>
</evidence>
<accession>A0A7W3WJB7</accession>
<dbReference type="RefSeq" id="WP_181353707.1">
    <property type="nucleotide sequence ID" value="NZ_JABJWZ010000031.1"/>
</dbReference>
<dbReference type="EMBL" id="JABJWZ010000031">
    <property type="protein sequence ID" value="MBB1252915.1"/>
    <property type="molecule type" value="Genomic_DNA"/>
</dbReference>
<keyword evidence="1" id="KW-0472">Membrane</keyword>